<dbReference type="AlphaFoldDB" id="A0A7J9L8T1"/>
<feature type="transmembrane region" description="Helical" evidence="1">
    <location>
        <begin position="87"/>
        <end position="106"/>
    </location>
</feature>
<gene>
    <name evidence="2" type="ORF">Goshw_008938</name>
</gene>
<accession>A0A7J9L8T1</accession>
<proteinExistence type="predicted"/>
<keyword evidence="1" id="KW-0472">Membrane</keyword>
<evidence type="ECO:0000256" key="1">
    <source>
        <dbReference type="SAM" id="Phobius"/>
    </source>
</evidence>
<evidence type="ECO:0000313" key="2">
    <source>
        <dbReference type="EMBL" id="MBA0855083.1"/>
    </source>
</evidence>
<evidence type="ECO:0000313" key="3">
    <source>
        <dbReference type="Proteomes" id="UP000593576"/>
    </source>
</evidence>
<dbReference type="Proteomes" id="UP000593576">
    <property type="component" value="Unassembled WGS sequence"/>
</dbReference>
<protein>
    <submittedName>
        <fullName evidence="2">Uncharacterized protein</fullName>
    </submittedName>
</protein>
<sequence length="140" mass="15528">MWIFYGWNWDLACFIPSVASGALEVFSDDEANRILSIPVSHFARDDMVSWLGFLCNAFSGGGAEFVLITIWALWLERNCEYHESLSYIPLELLSFICSYLGGLSALGMPVVGSLGSCTIRWLPLAAPLVKANFDVAYKGY</sequence>
<name>A0A7J9L8T1_GOSSC</name>
<organism evidence="2 3">
    <name type="scientific">Gossypium schwendimanii</name>
    <name type="common">Cotton</name>
    <dbReference type="NCBI Taxonomy" id="34291"/>
    <lineage>
        <taxon>Eukaryota</taxon>
        <taxon>Viridiplantae</taxon>
        <taxon>Streptophyta</taxon>
        <taxon>Embryophyta</taxon>
        <taxon>Tracheophyta</taxon>
        <taxon>Spermatophyta</taxon>
        <taxon>Magnoliopsida</taxon>
        <taxon>eudicotyledons</taxon>
        <taxon>Gunneridae</taxon>
        <taxon>Pentapetalae</taxon>
        <taxon>rosids</taxon>
        <taxon>malvids</taxon>
        <taxon>Malvales</taxon>
        <taxon>Malvaceae</taxon>
        <taxon>Malvoideae</taxon>
        <taxon>Gossypium</taxon>
    </lineage>
</organism>
<feature type="transmembrane region" description="Helical" evidence="1">
    <location>
        <begin position="50"/>
        <end position="75"/>
    </location>
</feature>
<keyword evidence="3" id="KW-1185">Reference proteome</keyword>
<dbReference type="OrthoDB" id="10447916at2759"/>
<reference evidence="2 3" key="1">
    <citation type="journal article" date="2019" name="Genome Biol. Evol.">
        <title>Insights into the evolution of the New World diploid cottons (Gossypium, subgenus Houzingenia) based on genome sequencing.</title>
        <authorList>
            <person name="Grover C.E."/>
            <person name="Arick M.A. 2nd"/>
            <person name="Thrash A."/>
            <person name="Conover J.L."/>
            <person name="Sanders W.S."/>
            <person name="Peterson D.G."/>
            <person name="Frelichowski J.E."/>
            <person name="Scheffler J.A."/>
            <person name="Scheffler B.E."/>
            <person name="Wendel J.F."/>
        </authorList>
    </citation>
    <scope>NUCLEOTIDE SEQUENCE [LARGE SCALE GENOMIC DNA]</scope>
    <source>
        <strain evidence="2">1</strain>
        <tissue evidence="2">Leaf</tissue>
    </source>
</reference>
<keyword evidence="1" id="KW-0812">Transmembrane</keyword>
<keyword evidence="1" id="KW-1133">Transmembrane helix</keyword>
<dbReference type="EMBL" id="JABFAF010000005">
    <property type="protein sequence ID" value="MBA0855083.1"/>
    <property type="molecule type" value="Genomic_DNA"/>
</dbReference>
<comment type="caution">
    <text evidence="2">The sequence shown here is derived from an EMBL/GenBank/DDBJ whole genome shotgun (WGS) entry which is preliminary data.</text>
</comment>